<comment type="caution">
    <text evidence="2">The sequence shown here is derived from an EMBL/GenBank/DDBJ whole genome shotgun (WGS) entry which is preliminary data.</text>
</comment>
<evidence type="ECO:0000313" key="3">
    <source>
        <dbReference type="Proteomes" id="UP001187192"/>
    </source>
</evidence>
<keyword evidence="3" id="KW-1185">Reference proteome</keyword>
<reference evidence="2" key="1">
    <citation type="submission" date="2023-07" db="EMBL/GenBank/DDBJ databases">
        <title>draft genome sequence of fig (Ficus carica).</title>
        <authorList>
            <person name="Takahashi T."/>
            <person name="Nishimura K."/>
        </authorList>
    </citation>
    <scope>NUCLEOTIDE SEQUENCE</scope>
</reference>
<evidence type="ECO:0000256" key="1">
    <source>
        <dbReference type="SAM" id="MobiDB-lite"/>
    </source>
</evidence>
<gene>
    <name evidence="2" type="ORF">TIFTF001_050124</name>
</gene>
<proteinExistence type="predicted"/>
<dbReference type="Proteomes" id="UP001187192">
    <property type="component" value="Unassembled WGS sequence"/>
</dbReference>
<accession>A0AA87YRZ7</accession>
<name>A0AA87YRZ7_FICCA</name>
<protein>
    <submittedName>
        <fullName evidence="2">Uncharacterized protein</fullName>
    </submittedName>
</protein>
<feature type="region of interest" description="Disordered" evidence="1">
    <location>
        <begin position="146"/>
        <end position="166"/>
    </location>
</feature>
<evidence type="ECO:0000313" key="2">
    <source>
        <dbReference type="EMBL" id="GMN21322.1"/>
    </source>
</evidence>
<organism evidence="2 3">
    <name type="scientific">Ficus carica</name>
    <name type="common">Common fig</name>
    <dbReference type="NCBI Taxonomy" id="3494"/>
    <lineage>
        <taxon>Eukaryota</taxon>
        <taxon>Viridiplantae</taxon>
        <taxon>Streptophyta</taxon>
        <taxon>Embryophyta</taxon>
        <taxon>Tracheophyta</taxon>
        <taxon>Spermatophyta</taxon>
        <taxon>Magnoliopsida</taxon>
        <taxon>eudicotyledons</taxon>
        <taxon>Gunneridae</taxon>
        <taxon>Pentapetalae</taxon>
        <taxon>rosids</taxon>
        <taxon>fabids</taxon>
        <taxon>Rosales</taxon>
        <taxon>Moraceae</taxon>
        <taxon>Ficeae</taxon>
        <taxon>Ficus</taxon>
    </lineage>
</organism>
<dbReference type="AlphaFoldDB" id="A0AA87YRZ7"/>
<feature type="compositionally biased region" description="Basic and acidic residues" evidence="1">
    <location>
        <begin position="146"/>
        <end position="156"/>
    </location>
</feature>
<dbReference type="EMBL" id="BTGU01007818">
    <property type="protein sequence ID" value="GMN21322.1"/>
    <property type="molecule type" value="Genomic_DNA"/>
</dbReference>
<sequence length="198" mass="21951">MGVWDYISGMADSVKRNAPNHLTSVKSWGSISYEYTKAGVNGVYNAVKVNAGGVLSQHWPSEETRSKIFPFAANVAKYSAQEALKYYIPGGVFFSNPVKKAVHDMNKSGDHAVELKALHAKIDNLGKKVGHYEKLLEQMEMKNKQCSDFKPSKTPDSDLNSVASQKPEDGIRWGHITMLTKQPMIWLILPGVTVVEIL</sequence>